<evidence type="ECO:0000313" key="3">
    <source>
        <dbReference type="EMBL" id="KRL67320.1"/>
    </source>
</evidence>
<dbReference type="AlphaFoldDB" id="A0A0R1SMP5"/>
<dbReference type="Pfam" id="PF09338">
    <property type="entry name" value="Gly_reductase"/>
    <property type="match status" value="1"/>
</dbReference>
<dbReference type="OrthoDB" id="5808629at2"/>
<sequence length="429" mass="46038">MRLEIGNIFIKDVAFGEKTEVKDGTLFVNKDELIKAATGDDDRIASIDVYITKPGDNTRIIPVKDVIEPRVKVEGKGGIFPGVVSGVEQVGSGKTHVLKGAAVVTTGKVVGFQEGIIDMSGEGAKYTPFSKTNNIVVKLEPIDNVKQHEHEEVIRLAGFRASNYIGEAAKDVEPDETKVYETKPLLEQVKEHPDLPKVVYVYALQTQGLMHNTFFYGADAKKIVPTFMYPTEAFDGAIASGNCVSACDKNPSYVHLNSPIIDDLYEKDGKDINFLGCVITNENVTLQDKKRSANMTAKLVELLGADAAIISEEGFGNPDADLVMNCNNLEEKGIKTVLVTDEYAGQDGASQSLADSTPKGDAVVTAGNANQLITLPVMKTVIGHPEAANIIAGAWDGSLHDDGSIEAEIQVITGATNELGFHTLSAETV</sequence>
<dbReference type="STRING" id="1423815.FC27_GL001908"/>
<dbReference type="PIRSF" id="PIRSF011588">
    <property type="entry name" value="Gly_sarc_betain_red_a/b"/>
    <property type="match status" value="1"/>
</dbReference>
<dbReference type="eggNOG" id="ENOG502Z7RC">
    <property type="taxonomic scope" value="Bacteria"/>
</dbReference>
<organism evidence="3 4">
    <name type="scientific">Companilactobacillus versmoldensis DSM 14857 = KCTC 3814</name>
    <dbReference type="NCBI Taxonomy" id="1423815"/>
    <lineage>
        <taxon>Bacteria</taxon>
        <taxon>Bacillati</taxon>
        <taxon>Bacillota</taxon>
        <taxon>Bacilli</taxon>
        <taxon>Lactobacillales</taxon>
        <taxon>Lactobacillaceae</taxon>
        <taxon>Companilactobacillus</taxon>
    </lineage>
</organism>
<keyword evidence="1" id="KW-0704">Schiff base</keyword>
<feature type="modified residue" description="Pyruvic acid (Cys)" evidence="2">
    <location>
        <position position="243"/>
    </location>
</feature>
<feature type="active site" description="Schiff-base intermediate with substrate; via pyruvic acid" evidence="1">
    <location>
        <position position="243"/>
    </location>
</feature>
<keyword evidence="4" id="KW-1185">Reference proteome</keyword>
<dbReference type="EMBL" id="AZFA01000006">
    <property type="protein sequence ID" value="KRL67320.1"/>
    <property type="molecule type" value="Genomic_DNA"/>
</dbReference>
<evidence type="ECO:0000256" key="1">
    <source>
        <dbReference type="PIRSR" id="PIRSR011588-50"/>
    </source>
</evidence>
<accession>A0A0R1SMP5</accession>
<keyword evidence="2" id="KW-0670">Pyruvate</keyword>
<dbReference type="GO" id="GO:0050485">
    <property type="term" value="F:oxidoreductase activity, acting on X-H and Y-H to form an X-Y bond, with a disulfide as acceptor"/>
    <property type="evidence" value="ECO:0007669"/>
    <property type="project" value="InterPro"/>
</dbReference>
<dbReference type="Proteomes" id="UP000051647">
    <property type="component" value="Unassembled WGS sequence"/>
</dbReference>
<dbReference type="RefSeq" id="WP_010625306.1">
    <property type="nucleotide sequence ID" value="NZ_AZFA01000006.1"/>
</dbReference>
<name>A0A0R1SMP5_9LACO</name>
<evidence type="ECO:0000256" key="2">
    <source>
        <dbReference type="PIRSR" id="PIRSR011588-51"/>
    </source>
</evidence>
<dbReference type="PATRIC" id="fig|1423815.3.peg.1956"/>
<gene>
    <name evidence="3" type="ORF">FC27_GL001908</name>
</gene>
<protein>
    <submittedName>
        <fullName evidence="3">Glycine reductase subunits ABC</fullName>
    </submittedName>
</protein>
<comment type="caution">
    <text evidence="3">The sequence shown here is derived from an EMBL/GenBank/DDBJ whole genome shotgun (WGS) entry which is preliminary data.</text>
</comment>
<dbReference type="InterPro" id="IPR015417">
    <property type="entry name" value="Gly_reductase_pB_sua/b"/>
</dbReference>
<dbReference type="InterPro" id="IPR016585">
    <property type="entry name" value="Gly/sarc/bet_Rdtase_B_asu/bsu"/>
</dbReference>
<evidence type="ECO:0000313" key="4">
    <source>
        <dbReference type="Proteomes" id="UP000051647"/>
    </source>
</evidence>
<reference evidence="3 4" key="1">
    <citation type="journal article" date="2015" name="Genome Announc.">
        <title>Expanding the biotechnology potential of lactobacilli through comparative genomics of 213 strains and associated genera.</title>
        <authorList>
            <person name="Sun Z."/>
            <person name="Harris H.M."/>
            <person name="McCann A."/>
            <person name="Guo C."/>
            <person name="Argimon S."/>
            <person name="Zhang W."/>
            <person name="Yang X."/>
            <person name="Jeffery I.B."/>
            <person name="Cooney J.C."/>
            <person name="Kagawa T.F."/>
            <person name="Liu W."/>
            <person name="Song Y."/>
            <person name="Salvetti E."/>
            <person name="Wrobel A."/>
            <person name="Rasinkangas P."/>
            <person name="Parkhill J."/>
            <person name="Rea M.C."/>
            <person name="O'Sullivan O."/>
            <person name="Ritari J."/>
            <person name="Douillard F.P."/>
            <person name="Paul Ross R."/>
            <person name="Yang R."/>
            <person name="Briner A.E."/>
            <person name="Felis G.E."/>
            <person name="de Vos W.M."/>
            <person name="Barrangou R."/>
            <person name="Klaenhammer T.R."/>
            <person name="Caufield P.W."/>
            <person name="Cui Y."/>
            <person name="Zhang H."/>
            <person name="O'Toole P.W."/>
        </authorList>
    </citation>
    <scope>NUCLEOTIDE SEQUENCE [LARGE SCALE GENOMIC DNA]</scope>
    <source>
        <strain evidence="3 4">DSM 14857</strain>
    </source>
</reference>
<proteinExistence type="predicted"/>